<evidence type="ECO:0000313" key="2">
    <source>
        <dbReference type="EMBL" id="GGI69575.1"/>
    </source>
</evidence>
<comment type="caution">
    <text evidence="3">The sequence shown here is derived from an EMBL/GenBank/DDBJ whole genome shotgun (WGS) entry which is preliminary data.</text>
</comment>
<protein>
    <submittedName>
        <fullName evidence="3">Uncharacterized protein</fullName>
    </submittedName>
</protein>
<gene>
    <name evidence="2" type="ORF">GCM10008021_32120</name>
    <name evidence="3" type="ORF">GCM10010914_31930</name>
</gene>
<dbReference type="Proteomes" id="UP000652720">
    <property type="component" value="Unassembled WGS sequence"/>
</dbReference>
<reference evidence="3" key="4">
    <citation type="submission" date="2023-08" db="EMBL/GenBank/DDBJ databases">
        <authorList>
            <person name="Sun Q."/>
            <person name="Zhou Y."/>
        </authorList>
    </citation>
    <scope>NUCLEOTIDE SEQUENCE</scope>
    <source>
        <strain evidence="2">CGMCC 1.8884</strain>
        <strain evidence="3">CGMCC 1.8885</strain>
    </source>
</reference>
<organism evidence="3 5">
    <name type="scientific">Deinococcus wulumuqiensis</name>
    <dbReference type="NCBI Taxonomy" id="980427"/>
    <lineage>
        <taxon>Bacteria</taxon>
        <taxon>Thermotogati</taxon>
        <taxon>Deinococcota</taxon>
        <taxon>Deinococci</taxon>
        <taxon>Deinococcales</taxon>
        <taxon>Deinococcaceae</taxon>
        <taxon>Deinococcus</taxon>
    </lineage>
</organism>
<sequence>MNRLLASVFLLLGTAQAAQANCKTLLLTGTSLSYTTVGVFPNAPEDKDFRFLKEGSTVGPQTVCGLTFTPDRKAGTVTITGKTFALFGQLFSKYVPANAKGRLDITNQFVFGGSPEEQTLQFNPSKRTLAYKAKPNWASKTTAAVKIDGGPLKPLFFNDKGTPVSYPASARVVDMYVRAESGGYHFWNRVRIDLKRPSITVYDEATMPSK</sequence>
<evidence type="ECO:0000256" key="1">
    <source>
        <dbReference type="SAM" id="SignalP"/>
    </source>
</evidence>
<reference evidence="2" key="1">
    <citation type="journal article" date="2014" name="Int. J. Syst. Evol. Microbiol.">
        <title>Complete genome of a new Firmicutes species belonging to the dominant human colonic microbiota ('Ruminococcus bicirculans') reveals two chromosomes and a selective capacity to utilize plant glucans.</title>
        <authorList>
            <consortium name="NISC Comparative Sequencing Program"/>
            <person name="Wegmann U."/>
            <person name="Louis P."/>
            <person name="Goesmann A."/>
            <person name="Henrissat B."/>
            <person name="Duncan S.H."/>
            <person name="Flint H.J."/>
        </authorList>
    </citation>
    <scope>NUCLEOTIDE SEQUENCE</scope>
    <source>
        <strain evidence="2">CGMCC 1.8884</strain>
    </source>
</reference>
<keyword evidence="1" id="KW-0732">Signal</keyword>
<feature type="signal peptide" evidence="1">
    <location>
        <begin position="1"/>
        <end position="20"/>
    </location>
</feature>
<dbReference type="EMBL" id="BMLZ01000099">
    <property type="protein sequence ID" value="GGI69575.1"/>
    <property type="molecule type" value="Genomic_DNA"/>
</dbReference>
<reference evidence="3" key="2">
    <citation type="journal article" date="2014" name="Int. J. Syst. Evol. Microbiol.">
        <title>Complete genome sequence of Corynebacterium casei LMG S-19264T (=DSM 44701T), isolated from a smear-ripened cheese.</title>
        <authorList>
            <consortium name="US DOE Joint Genome Institute (JGI-PGF)"/>
            <person name="Walter F."/>
            <person name="Albersmeier A."/>
            <person name="Kalinowski J."/>
            <person name="Ruckert C."/>
        </authorList>
    </citation>
    <scope>NUCLEOTIDE SEQUENCE</scope>
    <source>
        <strain evidence="3">CGMCC 1.8885</strain>
    </source>
</reference>
<name>A0AAV4K8D4_9DEIO</name>
<proteinExistence type="predicted"/>
<dbReference type="AlphaFoldDB" id="A0AAV4K8D4"/>
<dbReference type="GeneID" id="59166740"/>
<keyword evidence="4" id="KW-1185">Reference proteome</keyword>
<dbReference type="EMBL" id="BMMA01000072">
    <property type="protein sequence ID" value="GGI95061.1"/>
    <property type="molecule type" value="Genomic_DNA"/>
</dbReference>
<evidence type="ECO:0000313" key="4">
    <source>
        <dbReference type="Proteomes" id="UP000630135"/>
    </source>
</evidence>
<accession>A0AAV4K8D4</accession>
<dbReference type="Proteomes" id="UP000630135">
    <property type="component" value="Unassembled WGS sequence"/>
</dbReference>
<reference evidence="4" key="3">
    <citation type="journal article" date="2019" name="Int. J. Syst. Evol. Microbiol.">
        <title>The Global Catalogue of Microorganisms (GCM) 10K type strain sequencing project: providing services to taxonomists for standard genome sequencing and annotation.</title>
        <authorList>
            <consortium name="The Broad Institute Genomics Platform"/>
            <consortium name="The Broad Institute Genome Sequencing Center for Infectious Disease"/>
            <person name="Wu L."/>
            <person name="Ma J."/>
        </authorList>
    </citation>
    <scope>NUCLEOTIDE SEQUENCE [LARGE SCALE GENOMIC DNA]</scope>
    <source>
        <strain evidence="4">CGMCC 1.8884</strain>
    </source>
</reference>
<feature type="chain" id="PRO_5043685789" evidence="1">
    <location>
        <begin position="21"/>
        <end position="210"/>
    </location>
</feature>
<evidence type="ECO:0000313" key="5">
    <source>
        <dbReference type="Proteomes" id="UP000652720"/>
    </source>
</evidence>
<dbReference type="RefSeq" id="WP_017872033.1">
    <property type="nucleotide sequence ID" value="NZ_BMLZ01000099.1"/>
</dbReference>
<evidence type="ECO:0000313" key="3">
    <source>
        <dbReference type="EMBL" id="GGI95061.1"/>
    </source>
</evidence>